<evidence type="ECO:0000259" key="2">
    <source>
        <dbReference type="PROSITE" id="PS51704"/>
    </source>
</evidence>
<accession>A0AA42C3W0</accession>
<keyword evidence="1" id="KW-0732">Signal</keyword>
<dbReference type="Pfam" id="PF03009">
    <property type="entry name" value="GDPD"/>
    <property type="match status" value="1"/>
</dbReference>
<dbReference type="PANTHER" id="PTHR46211">
    <property type="entry name" value="GLYCEROPHOSPHORYL DIESTER PHOSPHODIESTERASE"/>
    <property type="match status" value="1"/>
</dbReference>
<proteinExistence type="predicted"/>
<dbReference type="SUPFAM" id="SSF51695">
    <property type="entry name" value="PLC-like phosphodiesterases"/>
    <property type="match status" value="1"/>
</dbReference>
<dbReference type="GO" id="GO:0006629">
    <property type="term" value="P:lipid metabolic process"/>
    <property type="evidence" value="ECO:0007669"/>
    <property type="project" value="InterPro"/>
</dbReference>
<dbReference type="AlphaFoldDB" id="A0AA42C3W0"/>
<dbReference type="EMBL" id="JAPAAF010000001">
    <property type="protein sequence ID" value="MCW0481128.1"/>
    <property type="molecule type" value="Genomic_DNA"/>
</dbReference>
<feature type="chain" id="PRO_5041392669" evidence="1">
    <location>
        <begin position="19"/>
        <end position="258"/>
    </location>
</feature>
<feature type="signal peptide" evidence="1">
    <location>
        <begin position="1"/>
        <end position="18"/>
    </location>
</feature>
<dbReference type="InterPro" id="IPR017946">
    <property type="entry name" value="PLC-like_Pdiesterase_TIM-brl"/>
</dbReference>
<name>A0AA42C3W0_9BACT</name>
<dbReference type="Gene3D" id="3.20.20.190">
    <property type="entry name" value="Phosphatidylinositol (PI) phosphodiesterase"/>
    <property type="match status" value="1"/>
</dbReference>
<keyword evidence="4" id="KW-1185">Reference proteome</keyword>
<evidence type="ECO:0000313" key="3">
    <source>
        <dbReference type="EMBL" id="MCW0481128.1"/>
    </source>
</evidence>
<dbReference type="PANTHER" id="PTHR46211:SF1">
    <property type="entry name" value="GLYCEROPHOSPHODIESTER PHOSPHODIESTERASE, CYTOPLASMIC"/>
    <property type="match status" value="1"/>
</dbReference>
<comment type="caution">
    <text evidence="3">The sequence shown here is derived from an EMBL/GenBank/DDBJ whole genome shotgun (WGS) entry which is preliminary data.</text>
</comment>
<dbReference type="Proteomes" id="UP001163821">
    <property type="component" value="Unassembled WGS sequence"/>
</dbReference>
<protein>
    <submittedName>
        <fullName evidence="3">Glycerophosphodiester phosphodiesterase</fullName>
    </submittedName>
</protein>
<dbReference type="GO" id="GO:0008081">
    <property type="term" value="F:phosphoric diester hydrolase activity"/>
    <property type="evidence" value="ECO:0007669"/>
    <property type="project" value="InterPro"/>
</dbReference>
<gene>
    <name evidence="3" type="ORF">N2K84_00195</name>
</gene>
<feature type="domain" description="GP-PDE" evidence="2">
    <location>
        <begin position="20"/>
        <end position="253"/>
    </location>
</feature>
<organism evidence="3 4">
    <name type="scientific">Gaoshiqia sediminis</name>
    <dbReference type="NCBI Taxonomy" id="2986998"/>
    <lineage>
        <taxon>Bacteria</taxon>
        <taxon>Pseudomonadati</taxon>
        <taxon>Bacteroidota</taxon>
        <taxon>Bacteroidia</taxon>
        <taxon>Marinilabiliales</taxon>
        <taxon>Prolixibacteraceae</taxon>
        <taxon>Gaoshiqia</taxon>
    </lineage>
</organism>
<sequence>MKRIITVLLLVVSLSSMAQVEYIAHRGASCLAPENTVASAKLAWELDADAVEIDVHLSKDGRVMVCHDKNTKRTTGVDLKISATVADELRKLDVGSRKGSQFVGEMLPVVEEILETVPAGKKLVIEIKCGSNILPALKKAVDESGKTNQVVFISFGWKAIRDTKKAFPQNDCYWLSGSRGGLERKMKQAAAIGLDGVNLHHLLIDEKVVDDAARLGLGLLTWTVDDPQEARRLVALGVKGITTNRPAWLKQQISSIDD</sequence>
<dbReference type="InterPro" id="IPR030395">
    <property type="entry name" value="GP_PDE_dom"/>
</dbReference>
<dbReference type="RefSeq" id="WP_282589733.1">
    <property type="nucleotide sequence ID" value="NZ_JAPAAF010000001.1"/>
</dbReference>
<evidence type="ECO:0000256" key="1">
    <source>
        <dbReference type="SAM" id="SignalP"/>
    </source>
</evidence>
<evidence type="ECO:0000313" key="4">
    <source>
        <dbReference type="Proteomes" id="UP001163821"/>
    </source>
</evidence>
<reference evidence="3" key="1">
    <citation type="submission" date="2022-10" db="EMBL/GenBank/DDBJ databases">
        <title>Gaoshiqiia sediminis gen. nov., sp. nov., isolated from coastal sediment.</title>
        <authorList>
            <person name="Yu W.X."/>
            <person name="Mu D.S."/>
            <person name="Du J.Z."/>
            <person name="Liang Y.Q."/>
        </authorList>
    </citation>
    <scope>NUCLEOTIDE SEQUENCE</scope>
    <source>
        <strain evidence="3">A06</strain>
    </source>
</reference>
<dbReference type="PROSITE" id="PS51704">
    <property type="entry name" value="GP_PDE"/>
    <property type="match status" value="1"/>
</dbReference>
<dbReference type="CDD" id="cd08582">
    <property type="entry name" value="GDPD_like_2"/>
    <property type="match status" value="1"/>
</dbReference>